<evidence type="ECO:0000256" key="1">
    <source>
        <dbReference type="SAM" id="MobiDB-lite"/>
    </source>
</evidence>
<accession>A0ABC8YV27</accession>
<gene>
    <name evidence="2" type="ORF">URODEC1_LOCUS38353</name>
</gene>
<dbReference type="Proteomes" id="UP001497457">
    <property type="component" value="Chromosome 17b"/>
</dbReference>
<evidence type="ECO:0000313" key="2">
    <source>
        <dbReference type="EMBL" id="CAL4950388.1"/>
    </source>
</evidence>
<sequence length="308" mass="33795">MLSFASLAADCTPPQDSKPHNEQYVAATASDVGQSTTKECELLSACETVLEPLLASGLHAQTPVTQSTTTDVATTPLHIVTPLELPTEQVIMFRACTSDMEVVMVKDASEDEETDSVIEMSFEDPVDLVIATDDFIKSSVEVKVERSDNPLMEIAFPMDDTTRKIEELQVVTPIRDVVLVEDASEDEEDPTAVTAIDAPTLSLVKTMIDEPQPPDDPLSLVTPSVTRTSRCKRKSYDISSLRRSARIAQRNTLKRLGIIGNNGKIDEDVIQEYADYLKELLPPDVLNSLMRAKGCAFWDLVAEISLPP</sequence>
<name>A0ABC8YV27_9POAL</name>
<proteinExistence type="predicted"/>
<dbReference type="EMBL" id="OZ075127">
    <property type="protein sequence ID" value="CAL4950388.1"/>
    <property type="molecule type" value="Genomic_DNA"/>
</dbReference>
<evidence type="ECO:0000313" key="3">
    <source>
        <dbReference type="Proteomes" id="UP001497457"/>
    </source>
</evidence>
<protein>
    <submittedName>
        <fullName evidence="2">Uncharacterized protein</fullName>
    </submittedName>
</protein>
<dbReference type="AlphaFoldDB" id="A0ABC8YV27"/>
<organism evidence="2 3">
    <name type="scientific">Urochloa decumbens</name>
    <dbReference type="NCBI Taxonomy" id="240449"/>
    <lineage>
        <taxon>Eukaryota</taxon>
        <taxon>Viridiplantae</taxon>
        <taxon>Streptophyta</taxon>
        <taxon>Embryophyta</taxon>
        <taxon>Tracheophyta</taxon>
        <taxon>Spermatophyta</taxon>
        <taxon>Magnoliopsida</taxon>
        <taxon>Liliopsida</taxon>
        <taxon>Poales</taxon>
        <taxon>Poaceae</taxon>
        <taxon>PACMAD clade</taxon>
        <taxon>Panicoideae</taxon>
        <taxon>Panicodae</taxon>
        <taxon>Paniceae</taxon>
        <taxon>Melinidinae</taxon>
        <taxon>Urochloa</taxon>
    </lineage>
</organism>
<feature type="region of interest" description="Disordered" evidence="1">
    <location>
        <begin position="1"/>
        <end position="20"/>
    </location>
</feature>
<reference evidence="2" key="1">
    <citation type="submission" date="2024-10" db="EMBL/GenBank/DDBJ databases">
        <authorList>
            <person name="Ryan C."/>
        </authorList>
    </citation>
    <scope>NUCLEOTIDE SEQUENCE [LARGE SCALE GENOMIC DNA]</scope>
</reference>
<keyword evidence="3" id="KW-1185">Reference proteome</keyword>